<dbReference type="EMBL" id="CMVM020000122">
    <property type="status" value="NOT_ANNOTATED_CDS"/>
    <property type="molecule type" value="Genomic_DNA"/>
</dbReference>
<organism evidence="2 3">
    <name type="scientific">Onchocerca volvulus</name>
    <dbReference type="NCBI Taxonomy" id="6282"/>
    <lineage>
        <taxon>Eukaryota</taxon>
        <taxon>Metazoa</taxon>
        <taxon>Ecdysozoa</taxon>
        <taxon>Nematoda</taxon>
        <taxon>Chromadorea</taxon>
        <taxon>Rhabditida</taxon>
        <taxon>Spirurina</taxon>
        <taxon>Spiruromorpha</taxon>
        <taxon>Filarioidea</taxon>
        <taxon>Onchocercidae</taxon>
        <taxon>Onchocerca</taxon>
    </lineage>
</organism>
<accession>A0A8R1XWU7</accession>
<dbReference type="EnsemblMetazoa" id="OVOC3871.1">
    <property type="protein sequence ID" value="OVOC3871.1"/>
    <property type="gene ID" value="WBGene00240680"/>
</dbReference>
<name>A0A8R1XWU7_ONCVO</name>
<evidence type="ECO:0000313" key="2">
    <source>
        <dbReference type="EnsemblMetazoa" id="OVOC3871.1"/>
    </source>
</evidence>
<proteinExistence type="predicted"/>
<feature type="region of interest" description="Disordered" evidence="1">
    <location>
        <begin position="517"/>
        <end position="539"/>
    </location>
</feature>
<feature type="region of interest" description="Disordered" evidence="1">
    <location>
        <begin position="113"/>
        <end position="137"/>
    </location>
</feature>
<keyword evidence="3" id="KW-1185">Reference proteome</keyword>
<reference evidence="3" key="1">
    <citation type="submission" date="2013-10" db="EMBL/GenBank/DDBJ databases">
        <title>Genome sequencing of Onchocerca volvulus.</title>
        <authorList>
            <person name="Cotton J."/>
            <person name="Tsai J."/>
            <person name="Stanley E."/>
            <person name="Tracey A."/>
            <person name="Holroyd N."/>
            <person name="Lustigman S."/>
            <person name="Berriman M."/>
        </authorList>
    </citation>
    <scope>NUCLEOTIDE SEQUENCE</scope>
</reference>
<feature type="compositionally biased region" description="Basic and acidic residues" evidence="1">
    <location>
        <begin position="182"/>
        <end position="200"/>
    </location>
</feature>
<dbReference type="AlphaFoldDB" id="A0A8R1XWU7"/>
<feature type="compositionally biased region" description="Basic and acidic residues" evidence="1">
    <location>
        <begin position="124"/>
        <end position="137"/>
    </location>
</feature>
<evidence type="ECO:0000256" key="1">
    <source>
        <dbReference type="SAM" id="MobiDB-lite"/>
    </source>
</evidence>
<dbReference type="Proteomes" id="UP000024404">
    <property type="component" value="Unassembled WGS sequence"/>
</dbReference>
<protein>
    <submittedName>
        <fullName evidence="2">Uncharacterized protein</fullName>
    </submittedName>
</protein>
<feature type="region of interest" description="Disordered" evidence="1">
    <location>
        <begin position="176"/>
        <end position="209"/>
    </location>
</feature>
<reference evidence="2" key="2">
    <citation type="submission" date="2022-06" db="UniProtKB">
        <authorList>
            <consortium name="EnsemblMetazoa"/>
        </authorList>
    </citation>
    <scope>IDENTIFICATION</scope>
</reference>
<evidence type="ECO:0000313" key="3">
    <source>
        <dbReference type="Proteomes" id="UP000024404"/>
    </source>
</evidence>
<sequence>MQEDFDDLICLDEEGESLESSTSESLSEIKQQTHCSRFQPKSHVNHRKKHDSIVRRCFPDNKQMSSKCCYYEETCNVTQTDFRGSAKYSRKRGMENTDELAIDTNLLEVDSYEGDDNDYLESGKNPDLDQSSGKEENRVTVNHTNLLSMTLPMYGDNEDWPYLSGDVDEEAVRLAASLDPDGTEKAKDGSQRDQRNKPDATVKTTNKWNSEQYRNNDESFHYSKTPDKLDGIWSLHLWKSMYSTSIRQLCYFSQHIGKMLQDYICCLVYFSDPVLLIFSSLNVLFIIVIGSNSDMNQISGPKRTSRKFLPFVSSSRKRRPVVHAHHETSYHVVGSEYARYRRQELMKYELSGRHGRMERISLFMSSQNRRNSLRTRSGPSLLYSKKTYVPYPSPCRKEETTHNLLKRSSGINGVIIKRSYQFTSQSLDNGAKKDRKTNSVHRTEYNKANSDIVRKKRGMLSRINSAALPKIGSGKVLAEGKMEVVNGSVQLSKEKIEHEEIPKRKLRWILTTEHFQSGEMKTNSVEHKDRSNPEAVTSN</sequence>